<feature type="transmembrane region" description="Helical" evidence="16">
    <location>
        <begin position="727"/>
        <end position="749"/>
    </location>
</feature>
<dbReference type="EC" id="4.6.1.1" evidence="4"/>
<evidence type="ECO:0000313" key="19">
    <source>
        <dbReference type="Proteomes" id="UP001233999"/>
    </source>
</evidence>
<dbReference type="PANTHER" id="PTHR45627">
    <property type="entry name" value="ADENYLATE CYCLASE TYPE 1"/>
    <property type="match status" value="1"/>
</dbReference>
<evidence type="ECO:0000256" key="6">
    <source>
        <dbReference type="ARBA" id="ARBA00022723"/>
    </source>
</evidence>
<protein>
    <recommendedName>
        <fullName evidence="4">adenylate cyclase</fullName>
        <ecNumber evidence="4">4.6.1.1</ecNumber>
    </recommendedName>
</protein>
<feature type="transmembrane region" description="Helical" evidence="16">
    <location>
        <begin position="115"/>
        <end position="133"/>
    </location>
</feature>
<keyword evidence="9" id="KW-0460">Magnesium</keyword>
<evidence type="ECO:0000256" key="9">
    <source>
        <dbReference type="ARBA" id="ARBA00022842"/>
    </source>
</evidence>
<feature type="transmembrane region" description="Helical" evidence="16">
    <location>
        <begin position="564"/>
        <end position="586"/>
    </location>
</feature>
<evidence type="ECO:0000256" key="7">
    <source>
        <dbReference type="ARBA" id="ARBA00022741"/>
    </source>
</evidence>
<keyword evidence="6" id="KW-0479">Metal-binding</keyword>
<dbReference type="GO" id="GO:0007189">
    <property type="term" value="P:adenylate cyclase-activating G protein-coupled receptor signaling pathway"/>
    <property type="evidence" value="ECO:0007669"/>
    <property type="project" value="TreeGrafter"/>
</dbReference>
<gene>
    <name evidence="18" type="ORF">L9F63_004784</name>
</gene>
<evidence type="ECO:0000256" key="1">
    <source>
        <dbReference type="ARBA" id="ARBA00001593"/>
    </source>
</evidence>
<evidence type="ECO:0000256" key="15">
    <source>
        <dbReference type="SAM" id="MobiDB-lite"/>
    </source>
</evidence>
<dbReference type="InterPro" id="IPR032628">
    <property type="entry name" value="AC_N"/>
</dbReference>
<feature type="transmembrane region" description="Helical" evidence="16">
    <location>
        <begin position="140"/>
        <end position="159"/>
    </location>
</feature>
<dbReference type="PROSITE" id="PS00452">
    <property type="entry name" value="GUANYLATE_CYCLASE_1"/>
    <property type="match status" value="1"/>
</dbReference>
<dbReference type="CDD" id="cd07302">
    <property type="entry name" value="CHD"/>
    <property type="match status" value="2"/>
</dbReference>
<dbReference type="PANTHER" id="PTHR45627:SF23">
    <property type="entry name" value="AT30656P-RELATED"/>
    <property type="match status" value="1"/>
</dbReference>
<evidence type="ECO:0000256" key="5">
    <source>
        <dbReference type="ARBA" id="ARBA00022692"/>
    </source>
</evidence>
<keyword evidence="12 16" id="KW-0472">Membrane</keyword>
<accession>A0AAD8E7H8</accession>
<feature type="domain" description="Guanylate cyclase" evidence="17">
    <location>
        <begin position="263"/>
        <end position="396"/>
    </location>
</feature>
<dbReference type="GO" id="GO:0006171">
    <property type="term" value="P:cAMP biosynthetic process"/>
    <property type="evidence" value="ECO:0007669"/>
    <property type="project" value="UniProtKB-KW"/>
</dbReference>
<evidence type="ECO:0000256" key="3">
    <source>
        <dbReference type="ARBA" id="ARBA00004141"/>
    </source>
</evidence>
<sequence length="1085" mass="125704">NQFRLKELEELYMKYLQRLHLGYFSVFLVLQTLICVSHAAVLWGTEEALPDAVLYSVTMTLYWPLVLLVFREKLVETFPSITVLVSSLVVLMLLITDMALPLYHTSNHTDPDVVLRPAYTTHTLIVCYVFLPLTENIQPFILGLIVSLSHLVALGTITYLNEDNIIASDTVYLICVNGLGLYFRLMNEVAIRRTFLDRRACIETNSKLEYEKQQEENLMLSIIPRHIIDDVRKDIQSWIQKINTPLRRKPFNDMYVTVHENVTILYADVVRYASLTEKLPVKQLVEILNELFGRFDEASAEHGVLRIKFLGDCYYCVSGVPEYNPNHAKNCVDLGLDMIAIIKKVREARKLNEIDDIQLDMRIGIHSGKILSGLLGICKWQYDVWSHDVIIASNMEQAGKPGKVHITKETLKLLGNKYRYIPGNGSSRNEILKKYNIETFFIVPIERHNELTEDHSMFNRRNSVGGRRRLTVSRLFSQARKSGNDNLAVGSRRRIMGFLEINLYRYQETLKKADEQMAEAIKKMHVGVYDRWLLREKINPLCLTFENIKWEVPFLKQPDPLFKFYVGCALLVLLGMLTIQCLGLPSSHWSPFVGYGLSIAVFLVLLPLTWTHYLWNKFKDPHEEQDTIPEPKNKFLKLLYRASLRVVWSASIRTLLYLIMCFCLTVCTLLELIECNNDVQNTTNDTNEAYVEEPLQDCLPPWHVTQTCSLTLIMSFLFLRIHFQLKLIVGIIIILAYIWGVWFISPHIFQANETWNPGLEPRIAHIINITFLTITLHFMDRQAEYMNRIDYKWKRQLSKEKEESSTMHMINKMLLQNILPIHVADWFLNTSRDHERLYHEEYETVAVMFASLTEYVLWDDNGLAGSSELGSIKLLNQIICDFDKLLYDTSFLRVEKIKVAGWTYMAACGLDPGRKDSVNSLNRDNCSDHVALVLTRFAVKMMEVLQNINRETFQTFKLRVGISHGKLTAGVIGELKPHYDIWGHSVNMASRMESTGEPGRIQVTEETAKVLLENGIYCDYRGAIRVKSIKELVNTYYVNYDEHFHLIQFKTNSVENSEHSSEVAEDDERDYEERFIEEDENNTRL</sequence>
<dbReference type="InterPro" id="IPR029787">
    <property type="entry name" value="Nucleotide_cyclase"/>
</dbReference>
<comment type="similarity">
    <text evidence="14">Belongs to the adenylyl cyclase class-4/guanylyl cyclase family.</text>
</comment>
<feature type="transmembrane region" description="Helical" evidence="16">
    <location>
        <begin position="52"/>
        <end position="70"/>
    </location>
</feature>
<dbReference type="Pfam" id="PF00211">
    <property type="entry name" value="Guanylate_cyc"/>
    <property type="match status" value="2"/>
</dbReference>
<dbReference type="AlphaFoldDB" id="A0AAD8E7H8"/>
<evidence type="ECO:0000259" key="17">
    <source>
        <dbReference type="PROSITE" id="PS50125"/>
    </source>
</evidence>
<feature type="transmembrane region" description="Helical" evidence="16">
    <location>
        <begin position="592"/>
        <end position="615"/>
    </location>
</feature>
<comment type="catalytic activity">
    <reaction evidence="1">
        <text>ATP = 3',5'-cyclic AMP + diphosphate</text>
        <dbReference type="Rhea" id="RHEA:15389"/>
        <dbReference type="ChEBI" id="CHEBI:30616"/>
        <dbReference type="ChEBI" id="CHEBI:33019"/>
        <dbReference type="ChEBI" id="CHEBI:58165"/>
        <dbReference type="EC" id="4.6.1.1"/>
    </reaction>
</comment>
<dbReference type="GO" id="GO:0035556">
    <property type="term" value="P:intracellular signal transduction"/>
    <property type="evidence" value="ECO:0007669"/>
    <property type="project" value="InterPro"/>
</dbReference>
<evidence type="ECO:0000256" key="4">
    <source>
        <dbReference type="ARBA" id="ARBA00012201"/>
    </source>
</evidence>
<feature type="non-terminal residue" evidence="18">
    <location>
        <position position="1085"/>
    </location>
</feature>
<feature type="region of interest" description="Disordered" evidence="15">
    <location>
        <begin position="1055"/>
        <end position="1085"/>
    </location>
</feature>
<keyword evidence="10 16" id="KW-1133">Transmembrane helix</keyword>
<dbReference type="Gene3D" id="3.30.70.1230">
    <property type="entry name" value="Nucleotide cyclase"/>
    <property type="match status" value="2"/>
</dbReference>
<dbReference type="SUPFAM" id="SSF55073">
    <property type="entry name" value="Nucleotide cyclase"/>
    <property type="match status" value="2"/>
</dbReference>
<reference evidence="18" key="1">
    <citation type="journal article" date="2023" name="IScience">
        <title>Live-bearing cockroach genome reveals convergent evolutionary mechanisms linked to viviparity in insects and beyond.</title>
        <authorList>
            <person name="Fouks B."/>
            <person name="Harrison M.C."/>
            <person name="Mikhailova A.A."/>
            <person name="Marchal E."/>
            <person name="English S."/>
            <person name="Carruthers M."/>
            <person name="Jennings E.C."/>
            <person name="Chiamaka E.L."/>
            <person name="Frigard R.A."/>
            <person name="Pippel M."/>
            <person name="Attardo G.M."/>
            <person name="Benoit J.B."/>
            <person name="Bornberg-Bauer E."/>
            <person name="Tobe S.S."/>
        </authorList>
    </citation>
    <scope>NUCLEOTIDE SEQUENCE</scope>
    <source>
        <strain evidence="18">Stay&amp;Tobe</strain>
    </source>
</reference>
<evidence type="ECO:0000256" key="8">
    <source>
        <dbReference type="ARBA" id="ARBA00022840"/>
    </source>
</evidence>
<dbReference type="PROSITE" id="PS50125">
    <property type="entry name" value="GUANYLATE_CYCLASE_2"/>
    <property type="match status" value="2"/>
</dbReference>
<feature type="transmembrane region" description="Helical" evidence="16">
    <location>
        <begin position="21"/>
        <end position="40"/>
    </location>
</feature>
<dbReference type="InterPro" id="IPR018297">
    <property type="entry name" value="A/G_cyclase_CS"/>
</dbReference>
<comment type="caution">
    <text evidence="18">The sequence shown here is derived from an EMBL/GenBank/DDBJ whole genome shotgun (WGS) entry which is preliminary data.</text>
</comment>
<keyword evidence="5 16" id="KW-0812">Transmembrane</keyword>
<proteinExistence type="inferred from homology"/>
<comment type="subcellular location">
    <subcellularLocation>
        <location evidence="3">Membrane</location>
        <topology evidence="3">Multi-pass membrane protein</topology>
    </subcellularLocation>
</comment>
<keyword evidence="7" id="KW-0547">Nucleotide-binding</keyword>
<feature type="transmembrane region" description="Helical" evidence="16">
    <location>
        <begin position="655"/>
        <end position="673"/>
    </location>
</feature>
<dbReference type="Pfam" id="PF16214">
    <property type="entry name" value="AC_N"/>
    <property type="match status" value="1"/>
</dbReference>
<organism evidence="18 19">
    <name type="scientific">Diploptera punctata</name>
    <name type="common">Pacific beetle cockroach</name>
    <dbReference type="NCBI Taxonomy" id="6984"/>
    <lineage>
        <taxon>Eukaryota</taxon>
        <taxon>Metazoa</taxon>
        <taxon>Ecdysozoa</taxon>
        <taxon>Arthropoda</taxon>
        <taxon>Hexapoda</taxon>
        <taxon>Insecta</taxon>
        <taxon>Pterygota</taxon>
        <taxon>Neoptera</taxon>
        <taxon>Polyneoptera</taxon>
        <taxon>Dictyoptera</taxon>
        <taxon>Blattodea</taxon>
        <taxon>Blaberoidea</taxon>
        <taxon>Blaberidae</taxon>
        <taxon>Diplopterinae</taxon>
        <taxon>Diploptera</taxon>
    </lineage>
</organism>
<dbReference type="SMART" id="SM00044">
    <property type="entry name" value="CYCc"/>
    <property type="match status" value="2"/>
</dbReference>
<feature type="transmembrane region" description="Helical" evidence="16">
    <location>
        <begin position="82"/>
        <end position="103"/>
    </location>
</feature>
<evidence type="ECO:0000256" key="16">
    <source>
        <dbReference type="SAM" id="Phobius"/>
    </source>
</evidence>
<dbReference type="FunFam" id="3.30.70.1230:FF:000008">
    <property type="entry name" value="Adenylate cyclase type 9"/>
    <property type="match status" value="1"/>
</dbReference>
<dbReference type="InterPro" id="IPR001054">
    <property type="entry name" value="A/G_cyclase"/>
</dbReference>
<reference evidence="18" key="2">
    <citation type="submission" date="2023-05" db="EMBL/GenBank/DDBJ databases">
        <authorList>
            <person name="Fouks B."/>
        </authorList>
    </citation>
    <scope>NUCLEOTIDE SEQUENCE</scope>
    <source>
        <strain evidence="18">Stay&amp;Tobe</strain>
        <tissue evidence="18">Testes</tissue>
    </source>
</reference>
<name>A0AAD8E7H8_DIPPU</name>
<keyword evidence="11" id="KW-0115">cAMP biosynthesis</keyword>
<evidence type="ECO:0000256" key="10">
    <source>
        <dbReference type="ARBA" id="ARBA00022989"/>
    </source>
</evidence>
<keyword evidence="19" id="KW-1185">Reference proteome</keyword>
<evidence type="ECO:0000256" key="11">
    <source>
        <dbReference type="ARBA" id="ARBA00022998"/>
    </source>
</evidence>
<keyword evidence="8" id="KW-0067">ATP-binding</keyword>
<evidence type="ECO:0000313" key="18">
    <source>
        <dbReference type="EMBL" id="KAJ9579599.1"/>
    </source>
</evidence>
<dbReference type="GO" id="GO:0004016">
    <property type="term" value="F:adenylate cyclase activity"/>
    <property type="evidence" value="ECO:0007669"/>
    <property type="project" value="UniProtKB-EC"/>
</dbReference>
<feature type="transmembrane region" description="Helical" evidence="16">
    <location>
        <begin position="165"/>
        <end position="183"/>
    </location>
</feature>
<feature type="compositionally biased region" description="Acidic residues" evidence="15">
    <location>
        <begin position="1063"/>
        <end position="1085"/>
    </location>
</feature>
<evidence type="ECO:0000256" key="14">
    <source>
        <dbReference type="RuleBase" id="RU000405"/>
    </source>
</evidence>
<evidence type="ECO:0000256" key="13">
    <source>
        <dbReference type="ARBA" id="ARBA00023239"/>
    </source>
</evidence>
<dbReference type="Proteomes" id="UP001233999">
    <property type="component" value="Unassembled WGS sequence"/>
</dbReference>
<dbReference type="GO" id="GO:0005524">
    <property type="term" value="F:ATP binding"/>
    <property type="evidence" value="ECO:0007669"/>
    <property type="project" value="UniProtKB-KW"/>
</dbReference>
<keyword evidence="13 14" id="KW-0456">Lyase</keyword>
<dbReference type="FunFam" id="3.30.70.1230:FF:000024">
    <property type="entry name" value="ACXA, isoform A"/>
    <property type="match status" value="1"/>
</dbReference>
<dbReference type="GO" id="GO:0005886">
    <property type="term" value="C:plasma membrane"/>
    <property type="evidence" value="ECO:0007669"/>
    <property type="project" value="TreeGrafter"/>
</dbReference>
<feature type="domain" description="Guanylate cyclase" evidence="17">
    <location>
        <begin position="846"/>
        <end position="993"/>
    </location>
</feature>
<evidence type="ECO:0000256" key="2">
    <source>
        <dbReference type="ARBA" id="ARBA00001946"/>
    </source>
</evidence>
<dbReference type="GO" id="GO:0046872">
    <property type="term" value="F:metal ion binding"/>
    <property type="evidence" value="ECO:0007669"/>
    <property type="project" value="UniProtKB-KW"/>
</dbReference>
<comment type="cofactor">
    <cofactor evidence="2">
        <name>Mg(2+)</name>
        <dbReference type="ChEBI" id="CHEBI:18420"/>
    </cofactor>
</comment>
<feature type="transmembrane region" description="Helical" evidence="16">
    <location>
        <begin position="702"/>
        <end position="720"/>
    </location>
</feature>
<evidence type="ECO:0000256" key="12">
    <source>
        <dbReference type="ARBA" id="ARBA00023136"/>
    </source>
</evidence>
<dbReference type="EMBL" id="JASPKZ010008385">
    <property type="protein sequence ID" value="KAJ9579599.1"/>
    <property type="molecule type" value="Genomic_DNA"/>
</dbReference>